<keyword evidence="2" id="KW-1185">Reference proteome</keyword>
<dbReference type="EMBL" id="JBHTLU010000012">
    <property type="protein sequence ID" value="MFD1219683.1"/>
    <property type="molecule type" value="Genomic_DNA"/>
</dbReference>
<reference evidence="2" key="1">
    <citation type="journal article" date="2019" name="Int. J. Syst. Evol. Microbiol.">
        <title>The Global Catalogue of Microorganisms (GCM) 10K type strain sequencing project: providing services to taxonomists for standard genome sequencing and annotation.</title>
        <authorList>
            <consortium name="The Broad Institute Genomics Platform"/>
            <consortium name="The Broad Institute Genome Sequencing Center for Infectious Disease"/>
            <person name="Wu L."/>
            <person name="Ma J."/>
        </authorList>
    </citation>
    <scope>NUCLEOTIDE SEQUENCE [LARGE SCALE GENOMIC DNA]</scope>
    <source>
        <strain evidence="2">CCUG 53270</strain>
    </source>
</reference>
<protein>
    <recommendedName>
        <fullName evidence="3">Ribbon-helix-helix protein CopG domain-containing protein</fullName>
    </recommendedName>
</protein>
<dbReference type="RefSeq" id="WP_345594791.1">
    <property type="nucleotide sequence ID" value="NZ_BAABJG010000055.1"/>
</dbReference>
<gene>
    <name evidence="1" type="ORF">ACFQ4B_06105</name>
</gene>
<comment type="caution">
    <text evidence="1">The sequence shown here is derived from an EMBL/GenBank/DDBJ whole genome shotgun (WGS) entry which is preliminary data.</text>
</comment>
<sequence>MEVIRVRIRTKKDEDLKVVLDNLPKHIDKSHLIRTALRYYLFERQDQLQQVDRIPVVLDDLFEDFALNPKEVDIEEIEKKFDNFLDNL</sequence>
<evidence type="ECO:0000313" key="2">
    <source>
        <dbReference type="Proteomes" id="UP001597180"/>
    </source>
</evidence>
<evidence type="ECO:0008006" key="3">
    <source>
        <dbReference type="Google" id="ProtNLM"/>
    </source>
</evidence>
<organism evidence="1 2">
    <name type="scientific">Paenibacillus vulneris</name>
    <dbReference type="NCBI Taxonomy" id="1133364"/>
    <lineage>
        <taxon>Bacteria</taxon>
        <taxon>Bacillati</taxon>
        <taxon>Bacillota</taxon>
        <taxon>Bacilli</taxon>
        <taxon>Bacillales</taxon>
        <taxon>Paenibacillaceae</taxon>
        <taxon>Paenibacillus</taxon>
    </lineage>
</organism>
<accession>A0ABW3UFE8</accession>
<name>A0ABW3UFE8_9BACL</name>
<dbReference type="Proteomes" id="UP001597180">
    <property type="component" value="Unassembled WGS sequence"/>
</dbReference>
<evidence type="ECO:0000313" key="1">
    <source>
        <dbReference type="EMBL" id="MFD1219683.1"/>
    </source>
</evidence>
<proteinExistence type="predicted"/>